<reference evidence="3 4" key="1">
    <citation type="journal article" date="2012" name="Stand. Genomic Sci.">
        <title>Complete genome sequence of the sulfur compounds oxidizing chemolithoautotroph Sulfuricurvum kujiense type strain (YK-1(T)).</title>
        <authorList>
            <person name="Han C."/>
            <person name="Kotsyurbenko O."/>
            <person name="Chertkov O."/>
            <person name="Held B."/>
            <person name="Lapidus A."/>
            <person name="Nolan M."/>
            <person name="Lucas S."/>
            <person name="Hammon N."/>
            <person name="Deshpande S."/>
            <person name="Cheng J.F."/>
            <person name="Tapia R."/>
            <person name="Goodwin L.A."/>
            <person name="Pitluck S."/>
            <person name="Liolios K."/>
            <person name="Pagani I."/>
            <person name="Ivanova N."/>
            <person name="Mavromatis K."/>
            <person name="Mikhailova N."/>
            <person name="Pati A."/>
            <person name="Chen A."/>
            <person name="Palaniappan K."/>
            <person name="Land M."/>
            <person name="Hauser L."/>
            <person name="Chang Y.J."/>
            <person name="Jeffries C.D."/>
            <person name="Brambilla E.M."/>
            <person name="Rohde M."/>
            <person name="Spring S."/>
            <person name="Sikorski J."/>
            <person name="Goker M."/>
            <person name="Woyke T."/>
            <person name="Bristow J."/>
            <person name="Eisen J.A."/>
            <person name="Markowitz V."/>
            <person name="Hugenholtz P."/>
            <person name="Kyrpides N.C."/>
            <person name="Klenk H.P."/>
            <person name="Detter J.C."/>
        </authorList>
    </citation>
    <scope>NUCLEOTIDE SEQUENCE [LARGE SCALE GENOMIC DNA]</scope>
    <source>
        <strain evidence="4">ATCC BAA-921 / DSM 16994 / JCM 11577 / YK-1</strain>
    </source>
</reference>
<gene>
    <name evidence="3" type="ordered locus">Sulku_2555</name>
</gene>
<organism evidence="3 4">
    <name type="scientific">Sulfuricurvum kujiense (strain ATCC BAA-921 / DSM 16994 / JCM 11577 / YK-1)</name>
    <dbReference type="NCBI Taxonomy" id="709032"/>
    <lineage>
        <taxon>Bacteria</taxon>
        <taxon>Pseudomonadati</taxon>
        <taxon>Campylobacterota</taxon>
        <taxon>Epsilonproteobacteria</taxon>
        <taxon>Campylobacterales</taxon>
        <taxon>Sulfurimonadaceae</taxon>
        <taxon>Sulfuricurvum</taxon>
    </lineage>
</organism>
<feature type="transmembrane region" description="Helical" evidence="2">
    <location>
        <begin position="55"/>
        <end position="73"/>
    </location>
</feature>
<dbReference type="KEGG" id="sku:Sulku_2555"/>
<keyword evidence="2" id="KW-1133">Transmembrane helix</keyword>
<keyword evidence="2" id="KW-0812">Transmembrane</keyword>
<keyword evidence="1" id="KW-0175">Coiled coil</keyword>
<name>E4U3E8_SULKY</name>
<protein>
    <submittedName>
        <fullName evidence="3">Uncharacterized protein</fullName>
    </submittedName>
</protein>
<keyword evidence="4" id="KW-1185">Reference proteome</keyword>
<sequence>MQMHDIALIVTAITLIGFALKLLYTMKAFKILILWSVLLMATEIRVALMHYEIKYYVLTILPFYFFALIYMMVKLHIKINETRKQIDEDEEEKNKCLEE</sequence>
<proteinExistence type="predicted"/>
<feature type="coiled-coil region" evidence="1">
    <location>
        <begin position="72"/>
        <end position="99"/>
    </location>
</feature>
<accession>E4U3E8</accession>
<evidence type="ECO:0000256" key="2">
    <source>
        <dbReference type="SAM" id="Phobius"/>
    </source>
</evidence>
<dbReference type="EMBL" id="CP002356">
    <property type="protein sequence ID" value="ADR35214.1"/>
    <property type="molecule type" value="Genomic_DNA"/>
</dbReference>
<evidence type="ECO:0000313" key="4">
    <source>
        <dbReference type="Proteomes" id="UP000008721"/>
    </source>
</evidence>
<dbReference type="RefSeq" id="WP_013449826.1">
    <property type="nucleotide sequence ID" value="NC_014754.1"/>
</dbReference>
<dbReference type="AlphaFoldDB" id="E4U3E8"/>
<dbReference type="HOGENOM" id="CLU_2319069_0_0_7"/>
<feature type="transmembrane region" description="Helical" evidence="2">
    <location>
        <begin position="6"/>
        <end position="24"/>
    </location>
</feature>
<dbReference type="Proteomes" id="UP000008721">
    <property type="component" value="Plasmid pSULKU01"/>
</dbReference>
<geneLocation type="plasmid" evidence="3 4">
    <name>pSULKU01</name>
</geneLocation>
<keyword evidence="2" id="KW-0472">Membrane</keyword>
<keyword evidence="3" id="KW-0614">Plasmid</keyword>
<evidence type="ECO:0000313" key="3">
    <source>
        <dbReference type="EMBL" id="ADR35214.1"/>
    </source>
</evidence>
<feature type="transmembrane region" description="Helical" evidence="2">
    <location>
        <begin position="31"/>
        <end position="49"/>
    </location>
</feature>
<evidence type="ECO:0000256" key="1">
    <source>
        <dbReference type="SAM" id="Coils"/>
    </source>
</evidence>